<feature type="transmembrane region" description="Helical" evidence="2">
    <location>
        <begin position="44"/>
        <end position="65"/>
    </location>
</feature>
<sequence length="172" mass="19666">MKNDRLEDFVRTHRDEFDLHDPSPEMWAEINRKLPVTVSKRSVFVRWASVAAIFAVVILGSTVLIRSLRSDGGGTVVAQEEADPEVKELLEAEAYYAQQVNGKLEEIRKCYALNPELQVEVEDDLTELEQMYDVLKEDLAENVSNKAVIEAMIENNRFRLKLVNDVLEQVNC</sequence>
<name>A0A419VWV5_9BACT</name>
<keyword evidence="4" id="KW-1185">Reference proteome</keyword>
<keyword evidence="2" id="KW-0472">Membrane</keyword>
<dbReference type="AlphaFoldDB" id="A0A419VWV5"/>
<evidence type="ECO:0000256" key="2">
    <source>
        <dbReference type="SAM" id="Phobius"/>
    </source>
</evidence>
<keyword evidence="2" id="KW-0812">Transmembrane</keyword>
<dbReference type="Proteomes" id="UP000283387">
    <property type="component" value="Unassembled WGS sequence"/>
</dbReference>
<dbReference type="OrthoDB" id="1120747at2"/>
<evidence type="ECO:0000313" key="4">
    <source>
        <dbReference type="Proteomes" id="UP000283387"/>
    </source>
</evidence>
<feature type="coiled-coil region" evidence="1">
    <location>
        <begin position="118"/>
        <end position="145"/>
    </location>
</feature>
<dbReference type="EMBL" id="RAPN01000003">
    <property type="protein sequence ID" value="RKD87707.1"/>
    <property type="molecule type" value="Genomic_DNA"/>
</dbReference>
<gene>
    <name evidence="3" type="ORF">BC643_3714</name>
</gene>
<evidence type="ECO:0000313" key="3">
    <source>
        <dbReference type="EMBL" id="RKD87707.1"/>
    </source>
</evidence>
<comment type="caution">
    <text evidence="3">The sequence shown here is derived from an EMBL/GenBank/DDBJ whole genome shotgun (WGS) entry which is preliminary data.</text>
</comment>
<dbReference type="RefSeq" id="WP_120274734.1">
    <property type="nucleotide sequence ID" value="NZ_RAPN01000003.1"/>
</dbReference>
<proteinExistence type="predicted"/>
<accession>A0A419VWV5</accession>
<keyword evidence="1" id="KW-0175">Coiled coil</keyword>
<reference evidence="3 4" key="1">
    <citation type="submission" date="2018-09" db="EMBL/GenBank/DDBJ databases">
        <title>Genomic Encyclopedia of Archaeal and Bacterial Type Strains, Phase II (KMG-II): from individual species to whole genera.</title>
        <authorList>
            <person name="Goeker M."/>
        </authorList>
    </citation>
    <scope>NUCLEOTIDE SEQUENCE [LARGE SCALE GENOMIC DNA]</scope>
    <source>
        <strain evidence="3 4">DSM 27148</strain>
    </source>
</reference>
<organism evidence="3 4">
    <name type="scientific">Mangrovibacterium diazotrophicum</name>
    <dbReference type="NCBI Taxonomy" id="1261403"/>
    <lineage>
        <taxon>Bacteria</taxon>
        <taxon>Pseudomonadati</taxon>
        <taxon>Bacteroidota</taxon>
        <taxon>Bacteroidia</taxon>
        <taxon>Marinilabiliales</taxon>
        <taxon>Prolixibacteraceae</taxon>
        <taxon>Mangrovibacterium</taxon>
    </lineage>
</organism>
<evidence type="ECO:0000256" key="1">
    <source>
        <dbReference type="SAM" id="Coils"/>
    </source>
</evidence>
<protein>
    <submittedName>
        <fullName evidence="3">Uncharacterized protein</fullName>
    </submittedName>
</protein>
<keyword evidence="2" id="KW-1133">Transmembrane helix</keyword>